<keyword evidence="1" id="KW-0812">Transmembrane</keyword>
<sequence length="176" mass="19522">MREGSATLWRRGITSSVLTGIVAGILWWLLAPGGALYGAGTDFFSWLPRDAVLAGLLIVAGALRAFFSMRHPRPRRRRASSQNQLEDTRLRVIILLLSGFLGAVVAWRMGVFAGDLFQTPPENMPHPSMVFSLRSGPVLLFWPLTSALVVWIWSLISYSFVPVMKDSLHEESKLNG</sequence>
<keyword evidence="1" id="KW-1133">Transmembrane helix</keyword>
<dbReference type="AlphaFoldDB" id="A0A2V5JFY3"/>
<gene>
    <name evidence="2" type="ORF">CVS30_09725</name>
</gene>
<dbReference type="EMBL" id="QJVC01000007">
    <property type="protein sequence ID" value="PYI38597.1"/>
    <property type="molecule type" value="Genomic_DNA"/>
</dbReference>
<dbReference type="Proteomes" id="UP000247980">
    <property type="component" value="Unassembled WGS sequence"/>
</dbReference>
<evidence type="ECO:0000256" key="1">
    <source>
        <dbReference type="SAM" id="Phobius"/>
    </source>
</evidence>
<evidence type="ECO:0000313" key="2">
    <source>
        <dbReference type="EMBL" id="PYI38597.1"/>
    </source>
</evidence>
<accession>A0A2V5JFY3</accession>
<feature type="transmembrane region" description="Helical" evidence="1">
    <location>
        <begin position="12"/>
        <end position="31"/>
    </location>
</feature>
<evidence type="ECO:0000313" key="3">
    <source>
        <dbReference type="Proteomes" id="UP000247980"/>
    </source>
</evidence>
<feature type="transmembrane region" description="Helical" evidence="1">
    <location>
        <begin position="90"/>
        <end position="110"/>
    </location>
</feature>
<protein>
    <submittedName>
        <fullName evidence="2">Uncharacterized protein</fullName>
    </submittedName>
</protein>
<comment type="caution">
    <text evidence="2">The sequence shown here is derived from an EMBL/GenBank/DDBJ whole genome shotgun (WGS) entry which is preliminary data.</text>
</comment>
<dbReference type="OrthoDB" id="4965243at2"/>
<proteinExistence type="predicted"/>
<keyword evidence="1" id="KW-0472">Membrane</keyword>
<name>A0A2V5JFY3_9MICC</name>
<keyword evidence="3" id="KW-1185">Reference proteome</keyword>
<reference evidence="2 3" key="1">
    <citation type="submission" date="2018-05" db="EMBL/GenBank/DDBJ databases">
        <title>Genetic diversity of glacier-inhabiting Cryobacterium bacteria in China and description of Cryobacterium mengkeensis sp. nov. and Arthrobacter glacialis sp. nov.</title>
        <authorList>
            <person name="Liu Q."/>
            <person name="Xin Y.-H."/>
        </authorList>
    </citation>
    <scope>NUCLEOTIDE SEQUENCE [LARGE SCALE GENOMIC DNA]</scope>
    <source>
        <strain evidence="2 3">B7</strain>
    </source>
</reference>
<feature type="transmembrane region" description="Helical" evidence="1">
    <location>
        <begin position="51"/>
        <end position="69"/>
    </location>
</feature>
<organism evidence="2 3">
    <name type="scientific">Arthrobacter psychrolactophilus</name>
    <dbReference type="NCBI Taxonomy" id="92442"/>
    <lineage>
        <taxon>Bacteria</taxon>
        <taxon>Bacillati</taxon>
        <taxon>Actinomycetota</taxon>
        <taxon>Actinomycetes</taxon>
        <taxon>Micrococcales</taxon>
        <taxon>Micrococcaceae</taxon>
        <taxon>Arthrobacter</taxon>
    </lineage>
</organism>
<feature type="transmembrane region" description="Helical" evidence="1">
    <location>
        <begin position="139"/>
        <end position="161"/>
    </location>
</feature>
<dbReference type="RefSeq" id="WP_110485137.1">
    <property type="nucleotide sequence ID" value="NZ_QJVC01000007.1"/>
</dbReference>